<gene>
    <name evidence="2" type="ORF">GCM10023184_42120</name>
</gene>
<dbReference type="Gene3D" id="3.40.190.10">
    <property type="entry name" value="Periplasmic binding protein-like II"/>
    <property type="match status" value="2"/>
</dbReference>
<feature type="chain" id="PRO_5046650958" description="Phosphate/phosphite/phosphonate ABC transporter substrate-binding protein" evidence="1">
    <location>
        <begin position="20"/>
        <end position="299"/>
    </location>
</feature>
<organism evidence="2 3">
    <name type="scientific">Flaviaesturariibacter amylovorans</name>
    <dbReference type="NCBI Taxonomy" id="1084520"/>
    <lineage>
        <taxon>Bacteria</taxon>
        <taxon>Pseudomonadati</taxon>
        <taxon>Bacteroidota</taxon>
        <taxon>Chitinophagia</taxon>
        <taxon>Chitinophagales</taxon>
        <taxon>Chitinophagaceae</taxon>
        <taxon>Flaviaestuariibacter</taxon>
    </lineage>
</organism>
<keyword evidence="1" id="KW-0732">Signal</keyword>
<evidence type="ECO:0008006" key="4">
    <source>
        <dbReference type="Google" id="ProtNLM"/>
    </source>
</evidence>
<evidence type="ECO:0000256" key="1">
    <source>
        <dbReference type="SAM" id="SignalP"/>
    </source>
</evidence>
<dbReference type="EMBL" id="BAABGY010000016">
    <property type="protein sequence ID" value="GAA4342558.1"/>
    <property type="molecule type" value="Genomic_DNA"/>
</dbReference>
<feature type="signal peptide" evidence="1">
    <location>
        <begin position="1"/>
        <end position="19"/>
    </location>
</feature>
<dbReference type="PANTHER" id="PTHR35841">
    <property type="entry name" value="PHOSPHONATES-BINDING PERIPLASMIC PROTEIN"/>
    <property type="match status" value="1"/>
</dbReference>
<dbReference type="SUPFAM" id="SSF53850">
    <property type="entry name" value="Periplasmic binding protein-like II"/>
    <property type="match status" value="1"/>
</dbReference>
<name>A0ABP8HQ41_9BACT</name>
<dbReference type="RefSeq" id="WP_345257923.1">
    <property type="nucleotide sequence ID" value="NZ_BAABGY010000016.1"/>
</dbReference>
<comment type="caution">
    <text evidence="2">The sequence shown here is derived from an EMBL/GenBank/DDBJ whole genome shotgun (WGS) entry which is preliminary data.</text>
</comment>
<evidence type="ECO:0000313" key="3">
    <source>
        <dbReference type="Proteomes" id="UP001501725"/>
    </source>
</evidence>
<protein>
    <recommendedName>
        <fullName evidence="4">Phosphate/phosphite/phosphonate ABC transporter substrate-binding protein</fullName>
    </recommendedName>
</protein>
<dbReference type="Proteomes" id="UP001501725">
    <property type="component" value="Unassembled WGS sequence"/>
</dbReference>
<proteinExistence type="predicted"/>
<sequence length="299" mass="32719">MKTRTLLFLFLLCSLFAGAQPLRLAVYQYADNPRIRNLEPVAAYLGRALGRETTVRSYPDVHALIRGLQAGEVDLAFISTFGYLLLAGDSLSHPMRPLCALAADQPQGQYRTAFVARREVVVSTWPQLGDPGAESLRLALVASGSTSGNLVPRLMLGGIGIGKADAHFASVRYAGTHARALELLLRDSADVAAMGSTEWERLDKARQDRLRLLALSEDIPLGPALVNQRLPAGLQKKIGRLLMRLPASDPAAFDALRAAWTESRNATRFDRVTLADYERYLRSFGSKTPLQALLRSLAH</sequence>
<accession>A0ABP8HQ41</accession>
<evidence type="ECO:0000313" key="2">
    <source>
        <dbReference type="EMBL" id="GAA4342558.1"/>
    </source>
</evidence>
<dbReference type="Pfam" id="PF12974">
    <property type="entry name" value="Phosphonate-bd"/>
    <property type="match status" value="1"/>
</dbReference>
<dbReference type="PANTHER" id="PTHR35841:SF1">
    <property type="entry name" value="PHOSPHONATES-BINDING PERIPLASMIC PROTEIN"/>
    <property type="match status" value="1"/>
</dbReference>
<keyword evidence="3" id="KW-1185">Reference proteome</keyword>
<reference evidence="3" key="1">
    <citation type="journal article" date="2019" name="Int. J. Syst. Evol. Microbiol.">
        <title>The Global Catalogue of Microorganisms (GCM) 10K type strain sequencing project: providing services to taxonomists for standard genome sequencing and annotation.</title>
        <authorList>
            <consortium name="The Broad Institute Genomics Platform"/>
            <consortium name="The Broad Institute Genome Sequencing Center for Infectious Disease"/>
            <person name="Wu L."/>
            <person name="Ma J."/>
        </authorList>
    </citation>
    <scope>NUCLEOTIDE SEQUENCE [LARGE SCALE GENOMIC DNA]</scope>
    <source>
        <strain evidence="3">JCM 17919</strain>
    </source>
</reference>